<comment type="caution">
    <text evidence="2">The sequence shown here is derived from an EMBL/GenBank/DDBJ whole genome shotgun (WGS) entry which is preliminary data.</text>
</comment>
<evidence type="ECO:0000313" key="3">
    <source>
        <dbReference type="Proteomes" id="UP000652761"/>
    </source>
</evidence>
<protein>
    <recommendedName>
        <fullName evidence="1">RNase H type-1 domain-containing protein</fullName>
    </recommendedName>
</protein>
<evidence type="ECO:0000313" key="2">
    <source>
        <dbReference type="EMBL" id="MQL74921.1"/>
    </source>
</evidence>
<dbReference type="PROSITE" id="PS50879">
    <property type="entry name" value="RNASE_H_1"/>
    <property type="match status" value="1"/>
</dbReference>
<feature type="domain" description="RNase H type-1" evidence="1">
    <location>
        <begin position="71"/>
        <end position="174"/>
    </location>
</feature>
<dbReference type="SUPFAM" id="SSF53098">
    <property type="entry name" value="Ribonuclease H-like"/>
    <property type="match status" value="1"/>
</dbReference>
<dbReference type="InterPro" id="IPR012337">
    <property type="entry name" value="RNaseH-like_sf"/>
</dbReference>
<dbReference type="OrthoDB" id="1752183at2759"/>
<dbReference type="CDD" id="cd06222">
    <property type="entry name" value="RNase_H_like"/>
    <property type="match status" value="1"/>
</dbReference>
<dbReference type="InterPro" id="IPR044730">
    <property type="entry name" value="RNase_H-like_dom_plant"/>
</dbReference>
<dbReference type="Gene3D" id="3.30.420.10">
    <property type="entry name" value="Ribonuclease H-like superfamily/Ribonuclease H"/>
    <property type="match status" value="1"/>
</dbReference>
<keyword evidence="3" id="KW-1185">Reference proteome</keyword>
<organism evidence="2 3">
    <name type="scientific">Colocasia esculenta</name>
    <name type="common">Wild taro</name>
    <name type="synonym">Arum esculentum</name>
    <dbReference type="NCBI Taxonomy" id="4460"/>
    <lineage>
        <taxon>Eukaryota</taxon>
        <taxon>Viridiplantae</taxon>
        <taxon>Streptophyta</taxon>
        <taxon>Embryophyta</taxon>
        <taxon>Tracheophyta</taxon>
        <taxon>Spermatophyta</taxon>
        <taxon>Magnoliopsida</taxon>
        <taxon>Liliopsida</taxon>
        <taxon>Araceae</taxon>
        <taxon>Aroideae</taxon>
        <taxon>Colocasieae</taxon>
        <taxon>Colocasia</taxon>
    </lineage>
</organism>
<name>A0A843TUN7_COLES</name>
<dbReference type="EMBL" id="NMUH01000227">
    <property type="protein sequence ID" value="MQL74921.1"/>
    <property type="molecule type" value="Genomic_DNA"/>
</dbReference>
<dbReference type="GO" id="GO:0004523">
    <property type="term" value="F:RNA-DNA hybrid ribonuclease activity"/>
    <property type="evidence" value="ECO:0007669"/>
    <property type="project" value="InterPro"/>
</dbReference>
<dbReference type="InterPro" id="IPR002156">
    <property type="entry name" value="RNaseH_domain"/>
</dbReference>
<gene>
    <name evidence="2" type="ORF">Taro_007304</name>
</gene>
<accession>A0A843TUN7</accession>
<dbReference type="PANTHER" id="PTHR47723:SF19">
    <property type="entry name" value="POLYNUCLEOTIDYL TRANSFERASE, RIBONUCLEASE H-LIKE SUPERFAMILY PROTEIN"/>
    <property type="match status" value="1"/>
</dbReference>
<dbReference type="GO" id="GO:0003676">
    <property type="term" value="F:nucleic acid binding"/>
    <property type="evidence" value="ECO:0007669"/>
    <property type="project" value="InterPro"/>
</dbReference>
<sequence>MTMLGSILRARSGPWEEHLKGYNLRGSNDLGEKVADNHWGLHNGHAATLQMFIIPLAVSIKLPSPVSWIPPSDGYCLNIDGASKGNPGLSGGEGCIRDKHGAFLCGFSFFYGMGSSTVAEVRAVYDGLRLEKQRNLNISILYSDSHTTLQAISAGRFPHWAVFPWWRRLLLWLI</sequence>
<dbReference type="AlphaFoldDB" id="A0A843TUN7"/>
<reference evidence="2" key="1">
    <citation type="submission" date="2017-07" db="EMBL/GenBank/DDBJ databases">
        <title>Taro Niue Genome Assembly and Annotation.</title>
        <authorList>
            <person name="Atibalentja N."/>
            <person name="Keating K."/>
            <person name="Fields C.J."/>
        </authorList>
    </citation>
    <scope>NUCLEOTIDE SEQUENCE</scope>
    <source>
        <strain evidence="2">Niue_2</strain>
        <tissue evidence="2">Leaf</tissue>
    </source>
</reference>
<dbReference type="Proteomes" id="UP000652761">
    <property type="component" value="Unassembled WGS sequence"/>
</dbReference>
<dbReference type="PANTHER" id="PTHR47723">
    <property type="entry name" value="OS05G0353850 PROTEIN"/>
    <property type="match status" value="1"/>
</dbReference>
<dbReference type="Pfam" id="PF13456">
    <property type="entry name" value="RVT_3"/>
    <property type="match status" value="1"/>
</dbReference>
<dbReference type="InterPro" id="IPR053151">
    <property type="entry name" value="RNase_H-like"/>
</dbReference>
<dbReference type="InterPro" id="IPR036397">
    <property type="entry name" value="RNaseH_sf"/>
</dbReference>
<evidence type="ECO:0000259" key="1">
    <source>
        <dbReference type="PROSITE" id="PS50879"/>
    </source>
</evidence>
<proteinExistence type="predicted"/>